<dbReference type="PANTHER" id="PTHR32552">
    <property type="entry name" value="FERRICHROME IRON RECEPTOR-RELATED"/>
    <property type="match status" value="1"/>
</dbReference>
<evidence type="ECO:0000256" key="3">
    <source>
        <dbReference type="ARBA" id="ARBA00022452"/>
    </source>
</evidence>
<dbReference type="Pfam" id="PF07715">
    <property type="entry name" value="Plug"/>
    <property type="match status" value="1"/>
</dbReference>
<keyword evidence="5 11" id="KW-0812">Transmembrane</keyword>
<keyword evidence="3 11" id="KW-1134">Transmembrane beta strand</keyword>
<reference evidence="16 17" key="1">
    <citation type="submission" date="2020-08" db="EMBL/GenBank/DDBJ databases">
        <title>Genomic Encyclopedia of Type Strains, Phase IV (KMG-IV): sequencing the most valuable type-strain genomes for metagenomic binning, comparative biology and taxonomic classification.</title>
        <authorList>
            <person name="Goeker M."/>
        </authorList>
    </citation>
    <scope>NUCLEOTIDE SEQUENCE [LARGE SCALE GENOMIC DNA]</scope>
    <source>
        <strain evidence="16 17">DSM 25079</strain>
    </source>
</reference>
<evidence type="ECO:0000256" key="8">
    <source>
        <dbReference type="ARBA" id="ARBA00023077"/>
    </source>
</evidence>
<protein>
    <submittedName>
        <fullName evidence="16">Iron complex outermembrane receptor protein</fullName>
    </submittedName>
</protein>
<evidence type="ECO:0000256" key="7">
    <source>
        <dbReference type="ARBA" id="ARBA00023065"/>
    </source>
</evidence>
<dbReference type="InterPro" id="IPR039426">
    <property type="entry name" value="TonB-dep_rcpt-like"/>
</dbReference>
<keyword evidence="10 11" id="KW-0998">Cell outer membrane</keyword>
<evidence type="ECO:0000256" key="9">
    <source>
        <dbReference type="ARBA" id="ARBA00023136"/>
    </source>
</evidence>
<dbReference type="EMBL" id="JACIJC010000004">
    <property type="protein sequence ID" value="MBB5686682.1"/>
    <property type="molecule type" value="Genomic_DNA"/>
</dbReference>
<dbReference type="Proteomes" id="UP000549617">
    <property type="component" value="Unassembled WGS sequence"/>
</dbReference>
<keyword evidence="7" id="KW-0406">Ion transport</keyword>
<evidence type="ECO:0000259" key="15">
    <source>
        <dbReference type="Pfam" id="PF07715"/>
    </source>
</evidence>
<evidence type="ECO:0000256" key="11">
    <source>
        <dbReference type="PROSITE-ProRule" id="PRU01360"/>
    </source>
</evidence>
<keyword evidence="13" id="KW-0732">Signal</keyword>
<name>A0A7W9AJP9_9SPHN</name>
<comment type="subcellular location">
    <subcellularLocation>
        <location evidence="1 11">Cell outer membrane</location>
        <topology evidence="1 11">Multi-pass membrane protein</topology>
    </subcellularLocation>
</comment>
<evidence type="ECO:0000256" key="1">
    <source>
        <dbReference type="ARBA" id="ARBA00004571"/>
    </source>
</evidence>
<dbReference type="InterPro" id="IPR036942">
    <property type="entry name" value="Beta-barrel_TonB_sf"/>
</dbReference>
<dbReference type="Pfam" id="PF00593">
    <property type="entry name" value="TonB_dep_Rec_b-barrel"/>
    <property type="match status" value="1"/>
</dbReference>
<feature type="domain" description="TonB-dependent receptor-like beta-barrel" evidence="14">
    <location>
        <begin position="342"/>
        <end position="816"/>
    </location>
</feature>
<evidence type="ECO:0000313" key="17">
    <source>
        <dbReference type="Proteomes" id="UP000549617"/>
    </source>
</evidence>
<dbReference type="AlphaFoldDB" id="A0A7W9AJP9"/>
<keyword evidence="4" id="KW-0410">Iron transport</keyword>
<evidence type="ECO:0000256" key="2">
    <source>
        <dbReference type="ARBA" id="ARBA00022448"/>
    </source>
</evidence>
<dbReference type="PANTHER" id="PTHR32552:SF81">
    <property type="entry name" value="TONB-DEPENDENT OUTER MEMBRANE RECEPTOR"/>
    <property type="match status" value="1"/>
</dbReference>
<evidence type="ECO:0000256" key="10">
    <source>
        <dbReference type="ARBA" id="ARBA00023237"/>
    </source>
</evidence>
<keyword evidence="6" id="KW-0408">Iron</keyword>
<dbReference type="SUPFAM" id="SSF56935">
    <property type="entry name" value="Porins"/>
    <property type="match status" value="1"/>
</dbReference>
<evidence type="ECO:0000259" key="14">
    <source>
        <dbReference type="Pfam" id="PF00593"/>
    </source>
</evidence>
<dbReference type="InterPro" id="IPR000531">
    <property type="entry name" value="Beta-barrel_TonB"/>
</dbReference>
<organism evidence="16 17">
    <name type="scientific">Sphingobium boeckii</name>
    <dbReference type="NCBI Taxonomy" id="1082345"/>
    <lineage>
        <taxon>Bacteria</taxon>
        <taxon>Pseudomonadati</taxon>
        <taxon>Pseudomonadota</taxon>
        <taxon>Alphaproteobacteria</taxon>
        <taxon>Sphingomonadales</taxon>
        <taxon>Sphingomonadaceae</taxon>
        <taxon>Sphingobium</taxon>
    </lineage>
</organism>
<dbReference type="GO" id="GO:0009279">
    <property type="term" value="C:cell outer membrane"/>
    <property type="evidence" value="ECO:0007669"/>
    <property type="project" value="UniProtKB-SubCell"/>
</dbReference>
<keyword evidence="9 11" id="KW-0472">Membrane</keyword>
<sequence length="858" mass="91336">MAYFKKSALGGASFMALASIGAALPGAAIAQAPAETATEAAADFGEIFVTARRREESIQTVPIAITALSADDLADRNISNLNDLTNATPGVAITQITGGGMQMIYIRGLAPANTTNDLNTEANVGVFIDDIYQTSRNTLDMISVLDVGQIEIAKGPQSALFGRSTFAGAMSISTRAPSRDFEGNIQATVGQDKDYRVRGSISAPLTDTLSLRVGGGYLTYDGFGTNSADTDDNLGGTEKYAVTAALEFAPTPDFTARLSGFLTSSKSELSAYSVLPLSAFNCGAVNAATGLRTQYCGEIKSTKISSITADQPETKAESRQISLNMNWRRDGISVTSVTGFTEAENRSYNDYDGTANGAPFGVCTIGAGCFPAGPYTRLTNVNLLSSGRERVRTFSQEIRFQSDNSSPFQWIFGGSYFNSRIPLAALGIGVDSSGLAANERLVQVNPVGTPAATGFGAYDFTANPFLSSDFMGTQVYSSYTRASSKTMSIFGSLGYSFGSFRVNAEGRYNIDRKLAQVLSVSNPLSAPGINVPIDGTQVPAAGAFPVTGPQFFRTFESFAPRFTVDYQVTPDIFLYATAAKGVRAGGFNTANPVSPTGILADETAYEEETNWTYEAGVKTHLFDRRLLLNISAFHVDWTNAQVSAFTLNPTAVNPTRIVRNAGNIKSNGIEVQSELKLHDYFSVGGSMIYTDPKFQAGAYDASIVAQCVIGTGATATAAPGCPPVILVTTPSGTRAVTSIEGKRPTRSVKLQWNLHATADVPLTDSWNITGRVDVSHSGLTYGNLINTASFGERTLTSLRFALENDRYSLAVWGNNIFNVLYTSNSIAQPRAGYPFAFSIPEIYLGESRRIGVTASAKF</sequence>
<evidence type="ECO:0000256" key="6">
    <source>
        <dbReference type="ARBA" id="ARBA00023004"/>
    </source>
</evidence>
<accession>A0A7W9AJP9</accession>
<feature type="domain" description="TonB-dependent receptor plug" evidence="15">
    <location>
        <begin position="58"/>
        <end position="169"/>
    </location>
</feature>
<keyword evidence="16" id="KW-0675">Receptor</keyword>
<gene>
    <name evidence="16" type="ORF">FHS49_002706</name>
</gene>
<evidence type="ECO:0000256" key="4">
    <source>
        <dbReference type="ARBA" id="ARBA00022496"/>
    </source>
</evidence>
<dbReference type="GO" id="GO:0006826">
    <property type="term" value="P:iron ion transport"/>
    <property type="evidence" value="ECO:0007669"/>
    <property type="project" value="UniProtKB-KW"/>
</dbReference>
<proteinExistence type="inferred from homology"/>
<comment type="similarity">
    <text evidence="11 12">Belongs to the TonB-dependent receptor family.</text>
</comment>
<keyword evidence="8 12" id="KW-0798">TonB box</keyword>
<dbReference type="PROSITE" id="PS52016">
    <property type="entry name" value="TONB_DEPENDENT_REC_3"/>
    <property type="match status" value="1"/>
</dbReference>
<evidence type="ECO:0000256" key="13">
    <source>
        <dbReference type="SAM" id="SignalP"/>
    </source>
</evidence>
<keyword evidence="17" id="KW-1185">Reference proteome</keyword>
<dbReference type="Gene3D" id="2.40.170.20">
    <property type="entry name" value="TonB-dependent receptor, beta-barrel domain"/>
    <property type="match status" value="1"/>
</dbReference>
<comment type="caution">
    <text evidence="16">The sequence shown here is derived from an EMBL/GenBank/DDBJ whole genome shotgun (WGS) entry which is preliminary data.</text>
</comment>
<keyword evidence="2 11" id="KW-0813">Transport</keyword>
<evidence type="ECO:0000313" key="16">
    <source>
        <dbReference type="EMBL" id="MBB5686682.1"/>
    </source>
</evidence>
<feature type="signal peptide" evidence="13">
    <location>
        <begin position="1"/>
        <end position="18"/>
    </location>
</feature>
<evidence type="ECO:0000256" key="5">
    <source>
        <dbReference type="ARBA" id="ARBA00022692"/>
    </source>
</evidence>
<evidence type="ECO:0000256" key="12">
    <source>
        <dbReference type="RuleBase" id="RU003357"/>
    </source>
</evidence>
<dbReference type="InterPro" id="IPR012910">
    <property type="entry name" value="Plug_dom"/>
</dbReference>
<dbReference type="RefSeq" id="WP_184019329.1">
    <property type="nucleotide sequence ID" value="NZ_JACIJC010000004.1"/>
</dbReference>
<feature type="chain" id="PRO_5031155891" evidence="13">
    <location>
        <begin position="19"/>
        <end position="858"/>
    </location>
</feature>